<gene>
    <name evidence="2" type="ORF">Pla175_50060</name>
</gene>
<name>A0A518DJF7_9BACT</name>
<evidence type="ECO:0000256" key="1">
    <source>
        <dbReference type="SAM" id="Phobius"/>
    </source>
</evidence>
<dbReference type="RefSeq" id="WP_145291744.1">
    <property type="nucleotide sequence ID" value="NZ_CP036291.1"/>
</dbReference>
<feature type="transmembrane region" description="Helical" evidence="1">
    <location>
        <begin position="180"/>
        <end position="202"/>
    </location>
</feature>
<sequence length="270" mass="29788">MNLDATHIAIRERSFSEILDLALRVGVRHAGPLLLLWAIGVLPFAAINFALLQGALSDRSLSSEPEAYVFWQLLLVVIEVPFATALMTLYLGQATFAHHVSRRRLAADFFRSLPQLLLLQGALRGLMTPLVLTLLGPYVAWPYLSELILLERNPLFAGRSGRISTMRRSRNLHRGAGGELFARWLAAATVGVLMTVSVATGVGVLTTQLTGVTLSDRAAMLYLWPAAAWAVLGYLAVVRFLAYLDLRIRREGWEVELAMRAEAAKLVRLS</sequence>
<reference evidence="2 3" key="1">
    <citation type="submission" date="2019-02" db="EMBL/GenBank/DDBJ databases">
        <title>Deep-cultivation of Planctomycetes and their phenomic and genomic characterization uncovers novel biology.</title>
        <authorList>
            <person name="Wiegand S."/>
            <person name="Jogler M."/>
            <person name="Boedeker C."/>
            <person name="Pinto D."/>
            <person name="Vollmers J."/>
            <person name="Rivas-Marin E."/>
            <person name="Kohn T."/>
            <person name="Peeters S.H."/>
            <person name="Heuer A."/>
            <person name="Rast P."/>
            <person name="Oberbeckmann S."/>
            <person name="Bunk B."/>
            <person name="Jeske O."/>
            <person name="Meyerdierks A."/>
            <person name="Storesund J.E."/>
            <person name="Kallscheuer N."/>
            <person name="Luecker S."/>
            <person name="Lage O.M."/>
            <person name="Pohl T."/>
            <person name="Merkel B.J."/>
            <person name="Hornburger P."/>
            <person name="Mueller R.-W."/>
            <person name="Bruemmer F."/>
            <person name="Labrenz M."/>
            <person name="Spormann A.M."/>
            <person name="Op den Camp H."/>
            <person name="Overmann J."/>
            <person name="Amann R."/>
            <person name="Jetten M.S.M."/>
            <person name="Mascher T."/>
            <person name="Medema M.H."/>
            <person name="Devos D.P."/>
            <person name="Kaster A.-K."/>
            <person name="Ovreas L."/>
            <person name="Rohde M."/>
            <person name="Galperin M.Y."/>
            <person name="Jogler C."/>
        </authorList>
    </citation>
    <scope>NUCLEOTIDE SEQUENCE [LARGE SCALE GENOMIC DNA]</scope>
    <source>
        <strain evidence="2 3">Pla175</strain>
    </source>
</reference>
<dbReference type="OrthoDB" id="266384at2"/>
<dbReference type="KEGG" id="pnd:Pla175_50060"/>
<keyword evidence="1" id="KW-0812">Transmembrane</keyword>
<keyword evidence="1" id="KW-0472">Membrane</keyword>
<dbReference type="Proteomes" id="UP000317429">
    <property type="component" value="Chromosome"/>
</dbReference>
<feature type="transmembrane region" description="Helical" evidence="1">
    <location>
        <begin position="222"/>
        <end position="242"/>
    </location>
</feature>
<feature type="transmembrane region" description="Helical" evidence="1">
    <location>
        <begin position="33"/>
        <end position="56"/>
    </location>
</feature>
<evidence type="ECO:0000313" key="3">
    <source>
        <dbReference type="Proteomes" id="UP000317429"/>
    </source>
</evidence>
<keyword evidence="3" id="KW-1185">Reference proteome</keyword>
<feature type="transmembrane region" description="Helical" evidence="1">
    <location>
        <begin position="68"/>
        <end position="92"/>
    </location>
</feature>
<keyword evidence="1" id="KW-1133">Transmembrane helix</keyword>
<evidence type="ECO:0000313" key="2">
    <source>
        <dbReference type="EMBL" id="QDU91576.1"/>
    </source>
</evidence>
<dbReference type="EMBL" id="CP036291">
    <property type="protein sequence ID" value="QDU91576.1"/>
    <property type="molecule type" value="Genomic_DNA"/>
</dbReference>
<proteinExistence type="predicted"/>
<protein>
    <recommendedName>
        <fullName evidence="4">Glycerophosphoryl diester phosphodiesterase membrane domain-containing protein</fullName>
    </recommendedName>
</protein>
<organism evidence="2 3">
    <name type="scientific">Pirellulimonas nuda</name>
    <dbReference type="NCBI Taxonomy" id="2528009"/>
    <lineage>
        <taxon>Bacteria</taxon>
        <taxon>Pseudomonadati</taxon>
        <taxon>Planctomycetota</taxon>
        <taxon>Planctomycetia</taxon>
        <taxon>Pirellulales</taxon>
        <taxon>Lacipirellulaceae</taxon>
        <taxon>Pirellulimonas</taxon>
    </lineage>
</organism>
<evidence type="ECO:0008006" key="4">
    <source>
        <dbReference type="Google" id="ProtNLM"/>
    </source>
</evidence>
<accession>A0A518DJF7</accession>
<dbReference type="AlphaFoldDB" id="A0A518DJF7"/>